<organism evidence="2 3">
    <name type="scientific">Sphingomonas spermidinifaciens</name>
    <dbReference type="NCBI Taxonomy" id="1141889"/>
    <lineage>
        <taxon>Bacteria</taxon>
        <taxon>Pseudomonadati</taxon>
        <taxon>Pseudomonadota</taxon>
        <taxon>Alphaproteobacteria</taxon>
        <taxon>Sphingomonadales</taxon>
        <taxon>Sphingomonadaceae</taxon>
        <taxon>Sphingomonas</taxon>
    </lineage>
</organism>
<dbReference type="AlphaFoldDB" id="A0A2A4B2Y6"/>
<feature type="transmembrane region" description="Helical" evidence="1">
    <location>
        <begin position="21"/>
        <end position="41"/>
    </location>
</feature>
<gene>
    <name evidence="2" type="ORF">COC42_10925</name>
</gene>
<keyword evidence="1" id="KW-0812">Transmembrane</keyword>
<dbReference type="RefSeq" id="WP_096343374.1">
    <property type="nucleotide sequence ID" value="NZ_NWMW01000002.1"/>
</dbReference>
<sequence length="276" mass="27826">MTVKMTRVWDATSEFLNERGGAVLALAAGMIFAPELVSGVLEQLAAPRTPTAVALQFVGMILSLVGAAGGLAVSALAIRPMAASEAARLGLRRLLPLVGVSVVLLVAAMIVALPFVGILIASGVDLTAFSTDGGAVPDLGGGVALGLVAYGLLYFGVFLWAFARLAVLGPVIVAERRGFSAIGRAWTLTRGHALRIIGVFILFGIVALILIGGIGFAAGVIGAIGGAGQPGFSIGGLFVAAVTAVVATLLSVVQSAFTAKLYTALAPATDLEDIFA</sequence>
<evidence type="ECO:0000313" key="2">
    <source>
        <dbReference type="EMBL" id="PCD01996.1"/>
    </source>
</evidence>
<feature type="transmembrane region" description="Helical" evidence="1">
    <location>
        <begin position="144"/>
        <end position="173"/>
    </location>
</feature>
<feature type="transmembrane region" description="Helical" evidence="1">
    <location>
        <begin position="194"/>
        <end position="225"/>
    </location>
</feature>
<feature type="transmembrane region" description="Helical" evidence="1">
    <location>
        <begin position="97"/>
        <end position="124"/>
    </location>
</feature>
<comment type="caution">
    <text evidence="2">The sequence shown here is derived from an EMBL/GenBank/DDBJ whole genome shotgun (WGS) entry which is preliminary data.</text>
</comment>
<feature type="transmembrane region" description="Helical" evidence="1">
    <location>
        <begin position="53"/>
        <end position="76"/>
    </location>
</feature>
<name>A0A2A4B2Y6_9SPHN</name>
<feature type="transmembrane region" description="Helical" evidence="1">
    <location>
        <begin position="231"/>
        <end position="253"/>
    </location>
</feature>
<proteinExistence type="predicted"/>
<dbReference type="EMBL" id="NWMW01000002">
    <property type="protein sequence ID" value="PCD01996.1"/>
    <property type="molecule type" value="Genomic_DNA"/>
</dbReference>
<reference evidence="2 3" key="1">
    <citation type="submission" date="2017-09" db="EMBL/GenBank/DDBJ databases">
        <title>Sphingomonas spermidinifaciens 9NM-10, whole genome shotgun sequence.</title>
        <authorList>
            <person name="Feng G."/>
            <person name="Zhu H."/>
        </authorList>
    </citation>
    <scope>NUCLEOTIDE SEQUENCE [LARGE SCALE GENOMIC DNA]</scope>
    <source>
        <strain evidence="2 3">9NM-10</strain>
    </source>
</reference>
<accession>A0A2A4B2Y6</accession>
<protein>
    <recommendedName>
        <fullName evidence="4">Glycerophosphoryl diester phosphodiesterase membrane domain-containing protein</fullName>
    </recommendedName>
</protein>
<keyword evidence="1" id="KW-0472">Membrane</keyword>
<evidence type="ECO:0000256" key="1">
    <source>
        <dbReference type="SAM" id="Phobius"/>
    </source>
</evidence>
<keyword evidence="1" id="KW-1133">Transmembrane helix</keyword>
<dbReference type="OrthoDB" id="7585068at2"/>
<evidence type="ECO:0000313" key="3">
    <source>
        <dbReference type="Proteomes" id="UP000218366"/>
    </source>
</evidence>
<keyword evidence="3" id="KW-1185">Reference proteome</keyword>
<evidence type="ECO:0008006" key="4">
    <source>
        <dbReference type="Google" id="ProtNLM"/>
    </source>
</evidence>
<dbReference type="Proteomes" id="UP000218366">
    <property type="component" value="Unassembled WGS sequence"/>
</dbReference>